<organism evidence="3 4">
    <name type="scientific">Methanosarcina horonobensis HB-1 = JCM 15518</name>
    <dbReference type="NCBI Taxonomy" id="1434110"/>
    <lineage>
        <taxon>Archaea</taxon>
        <taxon>Methanobacteriati</taxon>
        <taxon>Methanobacteriota</taxon>
        <taxon>Stenosarchaea group</taxon>
        <taxon>Methanomicrobia</taxon>
        <taxon>Methanosarcinales</taxon>
        <taxon>Methanosarcinaceae</taxon>
        <taxon>Methanosarcina</taxon>
    </lineage>
</organism>
<feature type="domain" description="Archaeal Type IV pilin N-terminal" evidence="2">
    <location>
        <begin position="11"/>
        <end position="88"/>
    </location>
</feature>
<dbReference type="PATRIC" id="fig|1434110.4.peg.632"/>
<dbReference type="OrthoDB" id="138624at2157"/>
<keyword evidence="4" id="KW-1185">Reference proteome</keyword>
<evidence type="ECO:0000256" key="1">
    <source>
        <dbReference type="SAM" id="Phobius"/>
    </source>
</evidence>
<keyword evidence="1" id="KW-0812">Transmembrane</keyword>
<dbReference type="AlphaFoldDB" id="A0A0E3S6W1"/>
<dbReference type="EMBL" id="CP009516">
    <property type="protein sequence ID" value="AKB77009.1"/>
    <property type="molecule type" value="Genomic_DNA"/>
</dbReference>
<dbReference type="GeneID" id="24829658"/>
<dbReference type="HOGENOM" id="CLU_143940_0_0_2"/>
<dbReference type="KEGG" id="mhor:MSHOH_0526"/>
<keyword evidence="1" id="KW-0472">Membrane</keyword>
<reference evidence="3 4" key="1">
    <citation type="submission" date="2014-07" db="EMBL/GenBank/DDBJ databases">
        <title>Methanogenic archaea and the global carbon cycle.</title>
        <authorList>
            <person name="Henriksen J.R."/>
            <person name="Luke J."/>
            <person name="Reinhart S."/>
            <person name="Benedict M.N."/>
            <person name="Youngblut N.D."/>
            <person name="Metcalf M.E."/>
            <person name="Whitaker R.J."/>
            <person name="Metcalf W.W."/>
        </authorList>
    </citation>
    <scope>NUCLEOTIDE SEQUENCE [LARGE SCALE GENOMIC DNA]</scope>
    <source>
        <strain evidence="3 4">HB-1</strain>
    </source>
</reference>
<feature type="transmembrane region" description="Helical" evidence="1">
    <location>
        <begin position="12"/>
        <end position="34"/>
    </location>
</feature>
<gene>
    <name evidence="3" type="ORF">MSHOH_0526</name>
</gene>
<dbReference type="InterPro" id="IPR013373">
    <property type="entry name" value="Flagellin/pilin_N_arc"/>
</dbReference>
<dbReference type="InterPro" id="IPR012859">
    <property type="entry name" value="Pilin_N_archaeal"/>
</dbReference>
<evidence type="ECO:0000259" key="2">
    <source>
        <dbReference type="Pfam" id="PF07790"/>
    </source>
</evidence>
<name>A0A0E3S6W1_9EURY</name>
<dbReference type="PANTHER" id="PTHR38138:SF1">
    <property type="entry name" value="ARCHAEAL TYPE IV PILIN N-TERMINAL DOMAIN-CONTAINING PROTEIN"/>
    <property type="match status" value="1"/>
</dbReference>
<evidence type="ECO:0000313" key="4">
    <source>
        <dbReference type="Proteomes" id="UP000033101"/>
    </source>
</evidence>
<proteinExistence type="predicted"/>
<dbReference type="RefSeq" id="WP_048137174.1">
    <property type="nucleotide sequence ID" value="NZ_CP009516.1"/>
</dbReference>
<evidence type="ECO:0000313" key="3">
    <source>
        <dbReference type="EMBL" id="AKB77009.1"/>
    </source>
</evidence>
<protein>
    <recommendedName>
        <fullName evidence="2">Archaeal Type IV pilin N-terminal domain-containing protein</fullName>
    </recommendedName>
</protein>
<dbReference type="Proteomes" id="UP000033101">
    <property type="component" value="Chromosome"/>
</dbReference>
<dbReference type="Pfam" id="PF07790">
    <property type="entry name" value="Pilin_N"/>
    <property type="match status" value="1"/>
</dbReference>
<dbReference type="NCBIfam" id="TIGR02537">
    <property type="entry name" value="arch_flag_Nterm"/>
    <property type="match status" value="1"/>
</dbReference>
<keyword evidence="1" id="KW-1133">Transmembrane helix</keyword>
<sequence length="154" mass="16502">MSAAEILNNKKAVSPVVGVALLTLLTIIFAYAIGSSSITGILQSYSTGLSMGGRLDTGELEGNLIKLEHNGGEPFTFKNDTKIVVEVEGDSFELNISHLYGTTLNAGDTVSLYLTPMYPEDIGKLDNVTAGDKIVLKVIDGQKRLMVLRQEVVV</sequence>
<dbReference type="PANTHER" id="PTHR38138">
    <property type="entry name" value="VNG6441H"/>
    <property type="match status" value="1"/>
</dbReference>
<accession>A0A0E3S6W1</accession>